<keyword evidence="2" id="KW-1185">Reference proteome</keyword>
<evidence type="ECO:0000313" key="1">
    <source>
        <dbReference type="EMBL" id="MBP1875754.1"/>
    </source>
</evidence>
<protein>
    <submittedName>
        <fullName evidence="1">Uncharacterized protein</fullName>
    </submittedName>
</protein>
<dbReference type="EMBL" id="JAGGJR010000012">
    <property type="protein sequence ID" value="MBP1875754.1"/>
    <property type="molecule type" value="Genomic_DNA"/>
</dbReference>
<reference evidence="1" key="1">
    <citation type="submission" date="2021-03" db="EMBL/GenBank/DDBJ databases">
        <title>Genomic Encyclopedia of Type Strains, Phase IV (KMG-IV): sequencing the most valuable type-strain genomes for metagenomic binning, comparative biology and taxonomic classification.</title>
        <authorList>
            <person name="Goeker M."/>
        </authorList>
    </citation>
    <scope>NUCLEOTIDE SEQUENCE</scope>
    <source>
        <strain evidence="1">DSM 18131</strain>
    </source>
</reference>
<evidence type="ECO:0000313" key="2">
    <source>
        <dbReference type="Proteomes" id="UP000823773"/>
    </source>
</evidence>
<comment type="caution">
    <text evidence="1">The sequence shown here is derived from an EMBL/GenBank/DDBJ whole genome shotgun (WGS) entry which is preliminary data.</text>
</comment>
<accession>A0ACC5T450</accession>
<name>A0ACC5T450_ENSAD</name>
<gene>
    <name evidence="1" type="ORF">J2Z19_005491</name>
</gene>
<sequence length="590" mass="63394">MHASTDLDAAAKPANSILAAVCSPLAALALALVLLSLLLTVTIPQPIGPMFWDHYLYLDAANRLGDGQIPSVDFFAPVGALGYYLFAALQSAFPSGHPLLLASWCLLVVTGPLIGLVTFDLQKRSRTLAYAILLPFLLFSVLPFNTGDFYPYPGSDGFGIYNRQVCQLLYVLAAALIYVRNPRILIAVAAGAMIALFFVKVTGAVAGVILCLMAFAAGRLSLRSAVVAALIFFGILAVIELSIGAVSAYVGDILALLDVNDGILLTRLLQAVSLNAGLLVPASVLCLTLFFADRPTFVSLLEDAYRRPSIAALGRVFDQDFFWLGTFVVAGILFESQNTGSQAFIFLYPLLLRIALDYATKGKGKRLTIAVWLLAIAAALPPMTVVVQKSARAWVGAANNIRIESRNLKTMGAVNVRPIVAARAERMRNTYITEPGAFKALADQGELPSFLFYSDFDFQAGWLTNVDNAIDALRAYEDANGVRFDTIFNIDFANPFPWLMDRHAPKHVAIGADPFRAIPEPDQDVRIAVAAVDIALVPTCPTTNVNRTLLALYLPSLEAGHTRIKLTPCYDAFVRNGLNAGSSGAAATGS</sequence>
<dbReference type="Proteomes" id="UP000823773">
    <property type="component" value="Unassembled WGS sequence"/>
</dbReference>
<proteinExistence type="predicted"/>
<organism evidence="1 2">
    <name type="scientific">Ensifer adhaerens</name>
    <name type="common">Sinorhizobium morelense</name>
    <dbReference type="NCBI Taxonomy" id="106592"/>
    <lineage>
        <taxon>Bacteria</taxon>
        <taxon>Pseudomonadati</taxon>
        <taxon>Pseudomonadota</taxon>
        <taxon>Alphaproteobacteria</taxon>
        <taxon>Hyphomicrobiales</taxon>
        <taxon>Rhizobiaceae</taxon>
        <taxon>Sinorhizobium/Ensifer group</taxon>
        <taxon>Ensifer</taxon>
    </lineage>
</organism>